<sequence length="232" mass="25410">MVKTHRMMRSVRAKDDLNTTDNSSKNLEKVNQELENPEIVNTIESVEKDHPENGTSVNNSNGDKTNVATDDEGKIEQEDEKFNDSDESDNEREESDGGADHKDDGGKEGEEFYVACEDDVGADVGIVAGKNKGVVNVTAIGKSGLVTPNQACVDIPTFVIDSGGERRRWSEELEEDGDENDDIVASIASMFDTVLDDAAAEHVEEIENAKEVGDACLNNVHHDPKVYTQIQR</sequence>
<proteinExistence type="predicted"/>
<feature type="compositionally biased region" description="Polar residues" evidence="1">
    <location>
        <begin position="53"/>
        <end position="68"/>
    </location>
</feature>
<dbReference type="AlphaFoldDB" id="A0A9Q1MCA9"/>
<name>A0A9Q1MCA9_9SOLA</name>
<reference evidence="3" key="1">
    <citation type="journal article" date="2023" name="Proc. Natl. Acad. Sci. U.S.A.">
        <title>Genomic and structural basis for evolution of tropane alkaloid biosynthesis.</title>
        <authorList>
            <person name="Wanga Y.-J."/>
            <person name="Taina T."/>
            <person name="Yua J.-Y."/>
            <person name="Lia J."/>
            <person name="Xua B."/>
            <person name="Chenc J."/>
            <person name="D'Auriad J.C."/>
            <person name="Huanga J.-P."/>
            <person name="Huanga S.-X."/>
        </authorList>
    </citation>
    <scope>NUCLEOTIDE SEQUENCE [LARGE SCALE GENOMIC DNA]</scope>
    <source>
        <strain evidence="3">cv. KIB-2019</strain>
    </source>
</reference>
<protein>
    <submittedName>
        <fullName evidence="2">Uncharacterized protein</fullName>
    </submittedName>
</protein>
<evidence type="ECO:0000313" key="3">
    <source>
        <dbReference type="Proteomes" id="UP001152561"/>
    </source>
</evidence>
<dbReference type="Proteomes" id="UP001152561">
    <property type="component" value="Unassembled WGS sequence"/>
</dbReference>
<feature type="compositionally biased region" description="Basic and acidic residues" evidence="1">
    <location>
        <begin position="71"/>
        <end position="84"/>
    </location>
</feature>
<evidence type="ECO:0000256" key="1">
    <source>
        <dbReference type="SAM" id="MobiDB-lite"/>
    </source>
</evidence>
<gene>
    <name evidence="2" type="ORF">K7X08_002730</name>
</gene>
<feature type="region of interest" description="Disordered" evidence="1">
    <location>
        <begin position="1"/>
        <end position="108"/>
    </location>
</feature>
<evidence type="ECO:0000313" key="2">
    <source>
        <dbReference type="EMBL" id="KAJ8557105.1"/>
    </source>
</evidence>
<feature type="compositionally biased region" description="Acidic residues" evidence="1">
    <location>
        <begin position="85"/>
        <end position="97"/>
    </location>
</feature>
<accession>A0A9Q1MCA9</accession>
<feature type="compositionally biased region" description="Basic and acidic residues" evidence="1">
    <location>
        <begin position="98"/>
        <end position="108"/>
    </location>
</feature>
<comment type="caution">
    <text evidence="2">The sequence shown here is derived from an EMBL/GenBank/DDBJ whole genome shotgun (WGS) entry which is preliminary data.</text>
</comment>
<organism evidence="2 3">
    <name type="scientific">Anisodus acutangulus</name>
    <dbReference type="NCBI Taxonomy" id="402998"/>
    <lineage>
        <taxon>Eukaryota</taxon>
        <taxon>Viridiplantae</taxon>
        <taxon>Streptophyta</taxon>
        <taxon>Embryophyta</taxon>
        <taxon>Tracheophyta</taxon>
        <taxon>Spermatophyta</taxon>
        <taxon>Magnoliopsida</taxon>
        <taxon>eudicotyledons</taxon>
        <taxon>Gunneridae</taxon>
        <taxon>Pentapetalae</taxon>
        <taxon>asterids</taxon>
        <taxon>lamiids</taxon>
        <taxon>Solanales</taxon>
        <taxon>Solanaceae</taxon>
        <taxon>Solanoideae</taxon>
        <taxon>Hyoscyameae</taxon>
        <taxon>Anisodus</taxon>
    </lineage>
</organism>
<dbReference type="EMBL" id="JAJAGQ010000007">
    <property type="protein sequence ID" value="KAJ8557105.1"/>
    <property type="molecule type" value="Genomic_DNA"/>
</dbReference>
<feature type="compositionally biased region" description="Basic residues" evidence="1">
    <location>
        <begin position="1"/>
        <end position="11"/>
    </location>
</feature>
<keyword evidence="3" id="KW-1185">Reference proteome</keyword>